<evidence type="ECO:0008006" key="3">
    <source>
        <dbReference type="Google" id="ProtNLM"/>
    </source>
</evidence>
<dbReference type="Gene3D" id="2.30.29.30">
    <property type="entry name" value="Pleckstrin-homology domain (PH domain)/Phosphotyrosine-binding domain (PTB)"/>
    <property type="match status" value="1"/>
</dbReference>
<dbReference type="AlphaFoldDB" id="A0AA36IUS4"/>
<keyword evidence="2" id="KW-1185">Reference proteome</keyword>
<accession>A0AA36IUS4</accession>
<dbReference type="SUPFAM" id="SSF50729">
    <property type="entry name" value="PH domain-like"/>
    <property type="match status" value="1"/>
</dbReference>
<reference evidence="1" key="1">
    <citation type="submission" date="2023-08" db="EMBL/GenBank/DDBJ databases">
        <authorList>
            <person name="Chen Y."/>
            <person name="Shah S."/>
            <person name="Dougan E. K."/>
            <person name="Thang M."/>
            <person name="Chan C."/>
        </authorList>
    </citation>
    <scope>NUCLEOTIDE SEQUENCE</scope>
</reference>
<proteinExistence type="predicted"/>
<dbReference type="InterPro" id="IPR011993">
    <property type="entry name" value="PH-like_dom_sf"/>
</dbReference>
<dbReference type="Proteomes" id="UP001178507">
    <property type="component" value="Unassembled WGS sequence"/>
</dbReference>
<comment type="caution">
    <text evidence="1">The sequence shown here is derived from an EMBL/GenBank/DDBJ whole genome shotgun (WGS) entry which is preliminary data.</text>
</comment>
<protein>
    <recommendedName>
        <fullName evidence="3">PH domain-containing protein</fullName>
    </recommendedName>
</protein>
<dbReference type="EMBL" id="CAUJNA010002517">
    <property type="protein sequence ID" value="CAJ1393285.1"/>
    <property type="molecule type" value="Genomic_DNA"/>
</dbReference>
<sequence length="174" mass="19546">MPGEAGVGSSPLVQLGECLVAHCRSRRQRHEETEEAESDTSSIVSAEAPRVGHLGRTSRSFCCWERCCGLQTELEAAVHAGMVSKCSRHLGFWRDRWAVLTRSYLSFKKRAPAPYPTESFCLQEVLDVAAHGSEVHLQLRNGRRIFRCSQPVAAEEPRDLRWALQIQLCCDGRH</sequence>
<evidence type="ECO:0000313" key="1">
    <source>
        <dbReference type="EMBL" id="CAJ1393285.1"/>
    </source>
</evidence>
<organism evidence="1 2">
    <name type="scientific">Effrenium voratum</name>
    <dbReference type="NCBI Taxonomy" id="2562239"/>
    <lineage>
        <taxon>Eukaryota</taxon>
        <taxon>Sar</taxon>
        <taxon>Alveolata</taxon>
        <taxon>Dinophyceae</taxon>
        <taxon>Suessiales</taxon>
        <taxon>Symbiodiniaceae</taxon>
        <taxon>Effrenium</taxon>
    </lineage>
</organism>
<name>A0AA36IUS4_9DINO</name>
<gene>
    <name evidence="1" type="ORF">EVOR1521_LOCUS18185</name>
</gene>
<evidence type="ECO:0000313" key="2">
    <source>
        <dbReference type="Proteomes" id="UP001178507"/>
    </source>
</evidence>